<dbReference type="EMBL" id="JABTXI010000005">
    <property type="protein sequence ID" value="MBY3591106.1"/>
    <property type="molecule type" value="Genomic_DNA"/>
</dbReference>
<dbReference type="Proteomes" id="UP000720124">
    <property type="component" value="Unassembled WGS sequence"/>
</dbReference>
<dbReference type="SUPFAM" id="SSF48452">
    <property type="entry name" value="TPR-like"/>
    <property type="match status" value="1"/>
</dbReference>
<name>A0ABS7LHZ8_9HYPH</name>
<sequence>MLMFGIASCEGLMDRKLVAILAADVVGYSALMERDETGTFERLTTIRKKLIEPEIARRRGCIFKLMGDGLLAEFCSAVDAVECAVSVQRALNERNAEVPQNERLELRIGLNLGEVIVDGDDRYGEGVNVSARLQQLADPGGICISGKVVREVEKTLAFGFEPMGEQRVKNIAEPITVHRLVQEGTSPEARLARPPALPNKPSIAVLAFENMSGDPEQEYFSDGLVEDVITNLSKISSLFVIARNSTFAYKSRAMDVRQIARDLGVRYVLVGSVRRAANRLRITAHLIEGRDATHIWADRFEGAAEDVFDLQDQLTERIVGTLEPTIRRAEIERARRKRPDSLDAYDLFLRALPHSYANTPADTSEALRLLGEALRLDPNYACAHGYAAWGYEQRFLRGGFHPEDRAAALRHADAALATGGDEPQALCLGGFVHATITHDYDRSINALDRALMLDGNSSLAYGLSAMVHMFNETYDQSRDHAFRALRLSPLDPMNYHSYLALAWVSLFTARFEDAVKYSALGIQVNPAFSILHASLAASYANLDRLEAAWAAARRLLEVAPGWTIGAFVRMDVVRPQLMDGLASALRKAGLPE</sequence>
<protein>
    <submittedName>
        <fullName evidence="2">Adenylate/guanylate cyclase domain-containing protein</fullName>
    </submittedName>
</protein>
<dbReference type="SUPFAM" id="SSF55073">
    <property type="entry name" value="Nucleotide cyclase"/>
    <property type="match status" value="1"/>
</dbReference>
<accession>A0ABS7LHZ8</accession>
<dbReference type="PROSITE" id="PS50125">
    <property type="entry name" value="GUANYLATE_CYCLASE_2"/>
    <property type="match status" value="1"/>
</dbReference>
<dbReference type="RefSeq" id="WP_207609068.1">
    <property type="nucleotide sequence ID" value="NZ_CP071619.1"/>
</dbReference>
<dbReference type="Gene3D" id="1.25.40.10">
    <property type="entry name" value="Tetratricopeptide repeat domain"/>
    <property type="match status" value="2"/>
</dbReference>
<comment type="caution">
    <text evidence="2">The sequence shown here is derived from an EMBL/GenBank/DDBJ whole genome shotgun (WGS) entry which is preliminary data.</text>
</comment>
<dbReference type="Gene3D" id="3.30.70.1230">
    <property type="entry name" value="Nucleotide cyclase"/>
    <property type="match status" value="1"/>
</dbReference>
<evidence type="ECO:0000313" key="3">
    <source>
        <dbReference type="Proteomes" id="UP000720124"/>
    </source>
</evidence>
<dbReference type="InterPro" id="IPR001054">
    <property type="entry name" value="A/G_cyclase"/>
</dbReference>
<evidence type="ECO:0000259" key="1">
    <source>
        <dbReference type="PROSITE" id="PS50125"/>
    </source>
</evidence>
<proteinExistence type="predicted"/>
<dbReference type="InterPro" id="IPR050697">
    <property type="entry name" value="Adenylyl/Guanylyl_Cyclase_3/4"/>
</dbReference>
<feature type="domain" description="Guanylate cyclase" evidence="1">
    <location>
        <begin position="19"/>
        <end position="134"/>
    </location>
</feature>
<reference evidence="2 3" key="1">
    <citation type="submission" date="2020-06" db="EMBL/GenBank/DDBJ databases">
        <title>Global-level population genomics: horizontal gene transfer, symbiosis and evolution in Rhizobia.</title>
        <authorList>
            <person name="Gai Y."/>
        </authorList>
    </citation>
    <scope>NUCLEOTIDE SEQUENCE [LARGE SCALE GENOMIC DNA]</scope>
    <source>
        <strain evidence="2 3">PLR6_1b</strain>
    </source>
</reference>
<dbReference type="CDD" id="cd07302">
    <property type="entry name" value="CHD"/>
    <property type="match status" value="1"/>
</dbReference>
<gene>
    <name evidence="2" type="ORF">HJA87_14635</name>
</gene>
<dbReference type="InterPro" id="IPR011990">
    <property type="entry name" value="TPR-like_helical_dom_sf"/>
</dbReference>
<evidence type="ECO:0000313" key="2">
    <source>
        <dbReference type="EMBL" id="MBY3591106.1"/>
    </source>
</evidence>
<organism evidence="2 3">
    <name type="scientific">Rhizobium bangladeshense</name>
    <dbReference type="NCBI Taxonomy" id="1138189"/>
    <lineage>
        <taxon>Bacteria</taxon>
        <taxon>Pseudomonadati</taxon>
        <taxon>Pseudomonadota</taxon>
        <taxon>Alphaproteobacteria</taxon>
        <taxon>Hyphomicrobiales</taxon>
        <taxon>Rhizobiaceae</taxon>
        <taxon>Rhizobium/Agrobacterium group</taxon>
        <taxon>Rhizobium</taxon>
    </lineage>
</organism>
<dbReference type="InterPro" id="IPR029787">
    <property type="entry name" value="Nucleotide_cyclase"/>
</dbReference>
<dbReference type="PANTHER" id="PTHR43081">
    <property type="entry name" value="ADENYLATE CYCLASE, TERMINAL-DIFFERENTIATION SPECIFIC-RELATED"/>
    <property type="match status" value="1"/>
</dbReference>
<dbReference type="Gene3D" id="3.40.50.10070">
    <property type="entry name" value="TolB, N-terminal domain"/>
    <property type="match status" value="1"/>
</dbReference>
<keyword evidence="3" id="KW-1185">Reference proteome</keyword>
<dbReference type="Pfam" id="PF00211">
    <property type="entry name" value="Guanylate_cyc"/>
    <property type="match status" value="1"/>
</dbReference>
<dbReference type="PANTHER" id="PTHR43081:SF19">
    <property type="entry name" value="PH-SENSITIVE ADENYLATE CYCLASE RV1264"/>
    <property type="match status" value="1"/>
</dbReference>